<accession>A0A8E0RZT1</accession>
<gene>
    <name evidence="6" type="ORF">FBUS_10715</name>
</gene>
<protein>
    <submittedName>
        <fullName evidence="6">Pyridine nucleotide disulfide oxidoreductase</fullName>
    </submittedName>
</protein>
<dbReference type="EMBL" id="LUCM01005760">
    <property type="protein sequence ID" value="KAA0192332.1"/>
    <property type="molecule type" value="Genomic_DNA"/>
</dbReference>
<comment type="cofactor">
    <cofactor evidence="1">
        <name>FAD</name>
        <dbReference type="ChEBI" id="CHEBI:57692"/>
    </cofactor>
</comment>
<feature type="compositionally biased region" description="Polar residues" evidence="4">
    <location>
        <begin position="59"/>
        <end position="73"/>
    </location>
</feature>
<evidence type="ECO:0000256" key="2">
    <source>
        <dbReference type="ARBA" id="ARBA00022630"/>
    </source>
</evidence>
<organism evidence="6 7">
    <name type="scientific">Fasciolopsis buskii</name>
    <dbReference type="NCBI Taxonomy" id="27845"/>
    <lineage>
        <taxon>Eukaryota</taxon>
        <taxon>Metazoa</taxon>
        <taxon>Spiralia</taxon>
        <taxon>Lophotrochozoa</taxon>
        <taxon>Platyhelminthes</taxon>
        <taxon>Trematoda</taxon>
        <taxon>Digenea</taxon>
        <taxon>Plagiorchiida</taxon>
        <taxon>Echinostomata</taxon>
        <taxon>Echinostomatoidea</taxon>
        <taxon>Fasciolidae</taxon>
        <taxon>Fasciolopsis</taxon>
    </lineage>
</organism>
<evidence type="ECO:0000313" key="7">
    <source>
        <dbReference type="Proteomes" id="UP000728185"/>
    </source>
</evidence>
<dbReference type="OrthoDB" id="202203at2759"/>
<feature type="non-terminal residue" evidence="6">
    <location>
        <position position="1"/>
    </location>
</feature>
<keyword evidence="2" id="KW-0285">Flavoprotein</keyword>
<evidence type="ECO:0000256" key="1">
    <source>
        <dbReference type="ARBA" id="ARBA00001974"/>
    </source>
</evidence>
<dbReference type="InterPro" id="IPR036188">
    <property type="entry name" value="FAD/NAD-bd_sf"/>
</dbReference>
<dbReference type="Pfam" id="PF07992">
    <property type="entry name" value="Pyr_redox_2"/>
    <property type="match status" value="1"/>
</dbReference>
<name>A0A8E0RZT1_9TREM</name>
<evidence type="ECO:0000313" key="6">
    <source>
        <dbReference type="EMBL" id="KAA0192332.1"/>
    </source>
</evidence>
<feature type="domain" description="FAD/NAD(P)-binding" evidence="5">
    <location>
        <begin position="204"/>
        <end position="301"/>
    </location>
</feature>
<dbReference type="AlphaFoldDB" id="A0A8E0RZT1"/>
<evidence type="ECO:0000259" key="5">
    <source>
        <dbReference type="Pfam" id="PF07992"/>
    </source>
</evidence>
<dbReference type="InterPro" id="IPR050260">
    <property type="entry name" value="FAD-bd_OxRdtase"/>
</dbReference>
<dbReference type="Gene3D" id="3.50.50.60">
    <property type="entry name" value="FAD/NAD(P)-binding domain"/>
    <property type="match status" value="1"/>
</dbReference>
<dbReference type="PANTHER" id="PTHR43429:SF2">
    <property type="entry name" value="PYRIDINE NUCLEOTIDE-DISULFIDE OXIDOREDUCTASE DOMAIN-CONTAINING PROTEIN 1"/>
    <property type="match status" value="1"/>
</dbReference>
<evidence type="ECO:0000256" key="4">
    <source>
        <dbReference type="SAM" id="MobiDB-lite"/>
    </source>
</evidence>
<comment type="caution">
    <text evidence="6">The sequence shown here is derived from an EMBL/GenBank/DDBJ whole genome shotgun (WGS) entry which is preliminary data.</text>
</comment>
<dbReference type="PANTHER" id="PTHR43429">
    <property type="entry name" value="PYRIDINE NUCLEOTIDE-DISULFIDE OXIDOREDUCTASE DOMAIN-CONTAINING"/>
    <property type="match status" value="1"/>
</dbReference>
<dbReference type="GO" id="GO:0016491">
    <property type="term" value="F:oxidoreductase activity"/>
    <property type="evidence" value="ECO:0007669"/>
    <property type="project" value="InterPro"/>
</dbReference>
<dbReference type="Proteomes" id="UP000728185">
    <property type="component" value="Unassembled WGS sequence"/>
</dbReference>
<sequence>TRRLLLVGNGGIATEIAHEVLGCQVVWTVKDASISTPFLDPSAARFLLDARDRALHANKPSSGPDQTGDQSGPTKIRRMRYVVSTDGHTDPSENLSESNATFSQLMLVPDNRSDQPVPIDNTVPTTSATGTSAKPVGVALGPDWAFGMDLHGSISAVPNDRLLKVVYKVHVRRLLTPDEFRESGLRSVNPFPDHSDFLDDWPVFVELTNDEVYGCDLIVSAVGVEASFQPASSVVSRSTADFFGTSFDLAPPSAGGGLLVDDQMQTSVPDVYAAGDCAFANWTWAPHWIQMRLWSQARQMGFQAAKTMFGHATGEKYVPLDFTFELFTHVTYFFGFKVVLLGLFNGQGLDLTSPDCYLLMRVTPGEEYVKCVMQSGRMQGALLIGETDLEETLENLIVNQLDLVNLEDSLLDPNVDLSDYFD</sequence>
<keyword evidence="3" id="KW-0274">FAD</keyword>
<proteinExistence type="predicted"/>
<feature type="region of interest" description="Disordered" evidence="4">
    <location>
        <begin position="56"/>
        <end position="75"/>
    </location>
</feature>
<dbReference type="SUPFAM" id="SSF51905">
    <property type="entry name" value="FAD/NAD(P)-binding domain"/>
    <property type="match status" value="1"/>
</dbReference>
<reference evidence="6" key="1">
    <citation type="submission" date="2019-05" db="EMBL/GenBank/DDBJ databases">
        <title>Annotation for the trematode Fasciolopsis buski.</title>
        <authorList>
            <person name="Choi Y.-J."/>
        </authorList>
    </citation>
    <scope>NUCLEOTIDE SEQUENCE</scope>
    <source>
        <strain evidence="6">HT</strain>
        <tissue evidence="6">Whole worm</tissue>
    </source>
</reference>
<evidence type="ECO:0000256" key="3">
    <source>
        <dbReference type="ARBA" id="ARBA00022827"/>
    </source>
</evidence>
<keyword evidence="7" id="KW-1185">Reference proteome</keyword>
<dbReference type="InterPro" id="IPR023753">
    <property type="entry name" value="FAD/NAD-binding_dom"/>
</dbReference>